<dbReference type="FunFam" id="3.30.565.10:FF:000006">
    <property type="entry name" value="Sensor histidine kinase WalK"/>
    <property type="match status" value="1"/>
</dbReference>
<reference evidence="16 17" key="1">
    <citation type="submission" date="2019-04" db="EMBL/GenBank/DDBJ databases">
        <title>Thalassotalea guangxiensis sp. nov., isolated from sediment of the coastal wetland.</title>
        <authorList>
            <person name="Zheng S."/>
            <person name="Zhang D."/>
        </authorList>
    </citation>
    <scope>NUCLEOTIDE SEQUENCE [LARGE SCALE GENOMIC DNA]</scope>
    <source>
        <strain evidence="16 17">ZS-4</strain>
    </source>
</reference>
<evidence type="ECO:0000313" key="16">
    <source>
        <dbReference type="EMBL" id="TKB45445.1"/>
    </source>
</evidence>
<evidence type="ECO:0000256" key="7">
    <source>
        <dbReference type="ARBA" id="ARBA00022741"/>
    </source>
</evidence>
<dbReference type="OrthoDB" id="9809766at2"/>
<keyword evidence="9" id="KW-0067">ATP-binding</keyword>
<feature type="coiled-coil region" evidence="13">
    <location>
        <begin position="237"/>
        <end position="271"/>
    </location>
</feature>
<feature type="transmembrane region" description="Helical" evidence="14">
    <location>
        <begin position="6"/>
        <end position="24"/>
    </location>
</feature>
<keyword evidence="7" id="KW-0547">Nucleotide-binding</keyword>
<evidence type="ECO:0000256" key="6">
    <source>
        <dbReference type="ARBA" id="ARBA00022692"/>
    </source>
</evidence>
<feature type="transmembrane region" description="Helical" evidence="14">
    <location>
        <begin position="134"/>
        <end position="157"/>
    </location>
</feature>
<keyword evidence="13" id="KW-0175">Coiled coil</keyword>
<dbReference type="GO" id="GO:0000155">
    <property type="term" value="F:phosphorelay sensor kinase activity"/>
    <property type="evidence" value="ECO:0007669"/>
    <property type="project" value="InterPro"/>
</dbReference>
<dbReference type="InterPro" id="IPR003661">
    <property type="entry name" value="HisK_dim/P_dom"/>
</dbReference>
<accession>A0A4V5NWR8</accession>
<gene>
    <name evidence="16" type="ORF">E8M12_08495</name>
</gene>
<evidence type="ECO:0000256" key="13">
    <source>
        <dbReference type="SAM" id="Coils"/>
    </source>
</evidence>
<dbReference type="PANTHER" id="PTHR45436">
    <property type="entry name" value="SENSOR HISTIDINE KINASE YKOH"/>
    <property type="match status" value="1"/>
</dbReference>
<evidence type="ECO:0000256" key="14">
    <source>
        <dbReference type="SAM" id="Phobius"/>
    </source>
</evidence>
<evidence type="ECO:0000256" key="2">
    <source>
        <dbReference type="ARBA" id="ARBA00004141"/>
    </source>
</evidence>
<dbReference type="Pfam" id="PF00512">
    <property type="entry name" value="HisKA"/>
    <property type="match status" value="1"/>
</dbReference>
<dbReference type="Gene3D" id="3.30.565.10">
    <property type="entry name" value="Histidine kinase-like ATPase, C-terminal domain"/>
    <property type="match status" value="1"/>
</dbReference>
<dbReference type="Pfam" id="PF02518">
    <property type="entry name" value="HATPase_c"/>
    <property type="match status" value="1"/>
</dbReference>
<comment type="caution">
    <text evidence="16">The sequence shown here is derived from an EMBL/GenBank/DDBJ whole genome shotgun (WGS) entry which is preliminary data.</text>
</comment>
<dbReference type="InterPro" id="IPR036890">
    <property type="entry name" value="HATPase_C_sf"/>
</dbReference>
<dbReference type="InterPro" id="IPR004358">
    <property type="entry name" value="Sig_transdc_His_kin-like_C"/>
</dbReference>
<keyword evidence="12 14" id="KW-0472">Membrane</keyword>
<proteinExistence type="predicted"/>
<dbReference type="InterPro" id="IPR036097">
    <property type="entry name" value="HisK_dim/P_sf"/>
</dbReference>
<keyword evidence="6 14" id="KW-0812">Transmembrane</keyword>
<dbReference type="RefSeq" id="WP_136735720.1">
    <property type="nucleotide sequence ID" value="NZ_SWDB01000020.1"/>
</dbReference>
<dbReference type="PROSITE" id="PS50109">
    <property type="entry name" value="HIS_KIN"/>
    <property type="match status" value="1"/>
</dbReference>
<evidence type="ECO:0000256" key="11">
    <source>
        <dbReference type="ARBA" id="ARBA00023012"/>
    </source>
</evidence>
<dbReference type="PRINTS" id="PR00344">
    <property type="entry name" value="BCTRLSENSOR"/>
</dbReference>
<dbReference type="SUPFAM" id="SSF47384">
    <property type="entry name" value="Homodimeric domain of signal transducing histidine kinase"/>
    <property type="match status" value="1"/>
</dbReference>
<dbReference type="PANTHER" id="PTHR45436:SF14">
    <property type="entry name" value="SENSOR PROTEIN QSEC"/>
    <property type="match status" value="1"/>
</dbReference>
<dbReference type="SMART" id="SM00388">
    <property type="entry name" value="HisKA"/>
    <property type="match status" value="1"/>
</dbReference>
<evidence type="ECO:0000256" key="12">
    <source>
        <dbReference type="ARBA" id="ARBA00023136"/>
    </source>
</evidence>
<evidence type="ECO:0000256" key="9">
    <source>
        <dbReference type="ARBA" id="ARBA00022840"/>
    </source>
</evidence>
<dbReference type="EMBL" id="SWDB01000020">
    <property type="protein sequence ID" value="TKB45445.1"/>
    <property type="molecule type" value="Genomic_DNA"/>
</dbReference>
<dbReference type="SMART" id="SM00387">
    <property type="entry name" value="HATPase_c"/>
    <property type="match status" value="1"/>
</dbReference>
<dbReference type="AlphaFoldDB" id="A0A4V5NWR8"/>
<evidence type="ECO:0000256" key="4">
    <source>
        <dbReference type="ARBA" id="ARBA00022553"/>
    </source>
</evidence>
<evidence type="ECO:0000313" key="17">
    <source>
        <dbReference type="Proteomes" id="UP000307999"/>
    </source>
</evidence>
<comment type="catalytic activity">
    <reaction evidence="1">
        <text>ATP + protein L-histidine = ADP + protein N-phospho-L-histidine.</text>
        <dbReference type="EC" id="2.7.13.3"/>
    </reaction>
</comment>
<keyword evidence="8" id="KW-0418">Kinase</keyword>
<dbReference type="InterPro" id="IPR005467">
    <property type="entry name" value="His_kinase_dom"/>
</dbReference>
<evidence type="ECO:0000256" key="8">
    <source>
        <dbReference type="ARBA" id="ARBA00022777"/>
    </source>
</evidence>
<protein>
    <recommendedName>
        <fullName evidence="3">histidine kinase</fullName>
        <ecNumber evidence="3">2.7.13.3</ecNumber>
    </recommendedName>
</protein>
<dbReference type="Gene3D" id="1.10.287.130">
    <property type="match status" value="1"/>
</dbReference>
<name>A0A4V5NWR8_9GAMM</name>
<dbReference type="EC" id="2.7.13.3" evidence="3"/>
<dbReference type="SUPFAM" id="SSF55874">
    <property type="entry name" value="ATPase domain of HSP90 chaperone/DNA topoisomerase II/histidine kinase"/>
    <property type="match status" value="1"/>
</dbReference>
<feature type="domain" description="Histidine kinase" evidence="15">
    <location>
        <begin position="218"/>
        <end position="430"/>
    </location>
</feature>
<evidence type="ECO:0000256" key="10">
    <source>
        <dbReference type="ARBA" id="ARBA00022989"/>
    </source>
</evidence>
<sequence length="432" mass="48815">MSIQRYLLIVIISIVTLASFSAAIKGYKASVNEITFVFDDEMKAFAYALLQGNFNTSTAQQDRHSIFAYQLWQQQNLILRSNNAPADLMSKAKDGFSESTFLSNRWRVFTLTENQRTAMVAQPLKQRVESAEQVLLEAIIPIVYSIPLIGVLVYLAIRKSLRPLVSLSEQLQQKSASDFTPVNVTEDVSELKPVEQTLNHLFARLAKSFEREQRLASDAAHELRTPISVLKISGHNLKKAIQKKQVSEQQIDELNQNIDRMAHVIEQIIALHRTSEEKFETQKKTVDLEQTLQSVIAENYANIDQLKQTIELRAYPVELIGDAFSLTVLFDNLLKNANKYSGANSHILVTLERENNNALVTIEDSGPGIKEELLDKVFERFYRTRHHDQQGSGLGLSIVRHIVDLHHGQIQLEQSELGGLQVKVTMPLALEA</sequence>
<keyword evidence="4" id="KW-0597">Phosphoprotein</keyword>
<comment type="subcellular location">
    <subcellularLocation>
        <location evidence="2">Membrane</location>
        <topology evidence="2">Multi-pass membrane protein</topology>
    </subcellularLocation>
</comment>
<keyword evidence="17" id="KW-1185">Reference proteome</keyword>
<dbReference type="InterPro" id="IPR050428">
    <property type="entry name" value="TCS_sensor_his_kinase"/>
</dbReference>
<organism evidence="16 17">
    <name type="scientific">Thalassotalea mangrovi</name>
    <dbReference type="NCBI Taxonomy" id="2572245"/>
    <lineage>
        <taxon>Bacteria</taxon>
        <taxon>Pseudomonadati</taxon>
        <taxon>Pseudomonadota</taxon>
        <taxon>Gammaproteobacteria</taxon>
        <taxon>Alteromonadales</taxon>
        <taxon>Colwelliaceae</taxon>
        <taxon>Thalassotalea</taxon>
    </lineage>
</organism>
<dbReference type="InterPro" id="IPR003594">
    <property type="entry name" value="HATPase_dom"/>
</dbReference>
<dbReference type="CDD" id="cd00075">
    <property type="entry name" value="HATPase"/>
    <property type="match status" value="1"/>
</dbReference>
<keyword evidence="5" id="KW-0808">Transferase</keyword>
<keyword evidence="11" id="KW-0902">Two-component regulatory system</keyword>
<evidence type="ECO:0000256" key="1">
    <source>
        <dbReference type="ARBA" id="ARBA00000085"/>
    </source>
</evidence>
<dbReference type="GO" id="GO:0005886">
    <property type="term" value="C:plasma membrane"/>
    <property type="evidence" value="ECO:0007669"/>
    <property type="project" value="UniProtKB-ARBA"/>
</dbReference>
<evidence type="ECO:0000256" key="5">
    <source>
        <dbReference type="ARBA" id="ARBA00022679"/>
    </source>
</evidence>
<evidence type="ECO:0000259" key="15">
    <source>
        <dbReference type="PROSITE" id="PS50109"/>
    </source>
</evidence>
<dbReference type="Proteomes" id="UP000307999">
    <property type="component" value="Unassembled WGS sequence"/>
</dbReference>
<dbReference type="GO" id="GO:0005524">
    <property type="term" value="F:ATP binding"/>
    <property type="evidence" value="ECO:0007669"/>
    <property type="project" value="UniProtKB-KW"/>
</dbReference>
<keyword evidence="10 14" id="KW-1133">Transmembrane helix</keyword>
<dbReference type="CDD" id="cd00082">
    <property type="entry name" value="HisKA"/>
    <property type="match status" value="1"/>
</dbReference>
<evidence type="ECO:0000256" key="3">
    <source>
        <dbReference type="ARBA" id="ARBA00012438"/>
    </source>
</evidence>